<proteinExistence type="predicted"/>
<keyword evidence="3" id="KW-1185">Reference proteome</keyword>
<name>A0ABS5R5D8_9HYPH</name>
<keyword evidence="1" id="KW-0472">Membrane</keyword>
<feature type="transmembrane region" description="Helical" evidence="1">
    <location>
        <begin position="163"/>
        <end position="185"/>
    </location>
</feature>
<comment type="caution">
    <text evidence="2">The sequence shown here is derived from an EMBL/GenBank/DDBJ whole genome shotgun (WGS) entry which is preliminary data.</text>
</comment>
<dbReference type="RefSeq" id="WP_213753968.1">
    <property type="nucleotide sequence ID" value="NZ_JAHCQH010000014.1"/>
</dbReference>
<accession>A0ABS5R5D8</accession>
<feature type="transmembrane region" description="Helical" evidence="1">
    <location>
        <begin position="222"/>
        <end position="239"/>
    </location>
</feature>
<feature type="transmembrane region" description="Helical" evidence="1">
    <location>
        <begin position="415"/>
        <end position="430"/>
    </location>
</feature>
<keyword evidence="1" id="KW-1133">Transmembrane helix</keyword>
<sequence>MSSIDTSIYGRGVGRPVPARPQGAARRRWPLPWWTSPWGMLLFIVLPIYLAACYYNATVSYNVGQPIDFVDREAVLIGLFSIVVFALGCGFGSYVGFASGRSGPLVDGFTDTLSVRYFRMLRVCGYLSILAYALFLGSLLTRMDLIAAMLAGTRGASAQLHEALGRIPGITSFIQIGYVFFALLAGRSFFTRKPIPFDILVFALAIFLLTLARSIFASERLALLEVLAAIAVLPLSFYWRPSLLRLLIPFIGVVFVFVFFSIAEYFRSWQYYQNFYNSFYDFMIERFIGYFSTSVNNGAGVHALNIELTWSQAFAWLYKFPIIGNKIFGDVADNWGLYLTLYGTLEFNNPGGMFVAVNEFGFFFGTLLNFAFGMFVGGAYASFAKRNPYGVVLYPCLLLGVSDFVRIFYFGGARLFPIFMFAVLIAYYLNRPGRPAIHASPQRFGGGLAVQRDA</sequence>
<feature type="transmembrane region" description="Helical" evidence="1">
    <location>
        <begin position="360"/>
        <end position="384"/>
    </location>
</feature>
<feature type="transmembrane region" description="Helical" evidence="1">
    <location>
        <begin position="246"/>
        <end position="266"/>
    </location>
</feature>
<dbReference type="Proteomes" id="UP001166585">
    <property type="component" value="Unassembled WGS sequence"/>
</dbReference>
<evidence type="ECO:0000313" key="2">
    <source>
        <dbReference type="EMBL" id="MBS9476101.1"/>
    </source>
</evidence>
<reference evidence="2" key="1">
    <citation type="submission" date="2021-05" db="EMBL/GenBank/DDBJ databases">
        <authorList>
            <person name="Sun Q."/>
            <person name="Inoue M."/>
        </authorList>
    </citation>
    <scope>NUCLEOTIDE SEQUENCE</scope>
    <source>
        <strain evidence="2">VKM B-3255</strain>
    </source>
</reference>
<evidence type="ECO:0000313" key="3">
    <source>
        <dbReference type="Proteomes" id="UP001166585"/>
    </source>
</evidence>
<keyword evidence="1" id="KW-0812">Transmembrane</keyword>
<organism evidence="2 3">
    <name type="scientific">Ancylobacter radicis</name>
    <dbReference type="NCBI Taxonomy" id="2836179"/>
    <lineage>
        <taxon>Bacteria</taxon>
        <taxon>Pseudomonadati</taxon>
        <taxon>Pseudomonadota</taxon>
        <taxon>Alphaproteobacteria</taxon>
        <taxon>Hyphomicrobiales</taxon>
        <taxon>Xanthobacteraceae</taxon>
        <taxon>Ancylobacter</taxon>
    </lineage>
</organism>
<dbReference type="EMBL" id="JAHCQH010000014">
    <property type="protein sequence ID" value="MBS9476101.1"/>
    <property type="molecule type" value="Genomic_DNA"/>
</dbReference>
<gene>
    <name evidence="2" type="ORF">KIP89_03170</name>
</gene>
<feature type="transmembrane region" description="Helical" evidence="1">
    <location>
        <begin position="77"/>
        <end position="97"/>
    </location>
</feature>
<feature type="transmembrane region" description="Helical" evidence="1">
    <location>
        <begin position="36"/>
        <end position="57"/>
    </location>
</feature>
<protein>
    <submittedName>
        <fullName evidence="2">Oligosaccharide repeat unit polymerase</fullName>
    </submittedName>
</protein>
<feature type="transmembrane region" description="Helical" evidence="1">
    <location>
        <begin position="197"/>
        <end position="216"/>
    </location>
</feature>
<feature type="transmembrane region" description="Helical" evidence="1">
    <location>
        <begin position="123"/>
        <end position="143"/>
    </location>
</feature>
<evidence type="ECO:0000256" key="1">
    <source>
        <dbReference type="SAM" id="Phobius"/>
    </source>
</evidence>